<keyword evidence="4" id="KW-1185">Reference proteome</keyword>
<dbReference type="STRING" id="561176.SAMN04488561_5868"/>
<dbReference type="PANTHER" id="PTHR30383">
    <property type="entry name" value="THIOESTERASE 1/PROTEASE 1/LYSOPHOSPHOLIPASE L1"/>
    <property type="match status" value="1"/>
</dbReference>
<dbReference type="EMBL" id="FNUC01000004">
    <property type="protein sequence ID" value="SEF17437.1"/>
    <property type="molecule type" value="Genomic_DNA"/>
</dbReference>
<feature type="region of interest" description="Disordered" evidence="1">
    <location>
        <begin position="43"/>
        <end position="64"/>
    </location>
</feature>
<evidence type="ECO:0000313" key="4">
    <source>
        <dbReference type="Proteomes" id="UP000181980"/>
    </source>
</evidence>
<reference evidence="4" key="1">
    <citation type="submission" date="2016-10" db="EMBL/GenBank/DDBJ databases">
        <authorList>
            <person name="Varghese N."/>
            <person name="Submissions S."/>
        </authorList>
    </citation>
    <scope>NUCLEOTIDE SEQUENCE [LARGE SCALE GENOMIC DNA]</scope>
    <source>
        <strain evidence="4">DSM 45237</strain>
    </source>
</reference>
<dbReference type="AlphaFoldDB" id="A0A1H5PWQ3"/>
<feature type="domain" description="SGNH hydrolase-type esterase" evidence="2">
    <location>
        <begin position="71"/>
        <end position="246"/>
    </location>
</feature>
<dbReference type="Pfam" id="PF13472">
    <property type="entry name" value="Lipase_GDSL_2"/>
    <property type="match status" value="1"/>
</dbReference>
<proteinExistence type="predicted"/>
<feature type="region of interest" description="Disordered" evidence="1">
    <location>
        <begin position="299"/>
        <end position="330"/>
    </location>
</feature>
<organism evidence="3 4">
    <name type="scientific">Jiangella alba</name>
    <dbReference type="NCBI Taxonomy" id="561176"/>
    <lineage>
        <taxon>Bacteria</taxon>
        <taxon>Bacillati</taxon>
        <taxon>Actinomycetota</taxon>
        <taxon>Actinomycetes</taxon>
        <taxon>Jiangellales</taxon>
        <taxon>Jiangellaceae</taxon>
        <taxon>Jiangella</taxon>
    </lineage>
</organism>
<dbReference type="InterPro" id="IPR051532">
    <property type="entry name" value="Ester_Hydrolysis_Enzymes"/>
</dbReference>
<name>A0A1H5PWQ3_9ACTN</name>
<dbReference type="CDD" id="cd01836">
    <property type="entry name" value="FeeA_FeeB_like"/>
    <property type="match status" value="1"/>
</dbReference>
<dbReference type="PANTHER" id="PTHR30383:SF5">
    <property type="entry name" value="SGNH HYDROLASE-TYPE ESTERASE DOMAIN-CONTAINING PROTEIN"/>
    <property type="match status" value="1"/>
</dbReference>
<dbReference type="RefSeq" id="WP_069115414.1">
    <property type="nucleotide sequence ID" value="NZ_FNUC01000004.1"/>
</dbReference>
<dbReference type="GO" id="GO:0004622">
    <property type="term" value="F:phosphatidylcholine lysophospholipase activity"/>
    <property type="evidence" value="ECO:0007669"/>
    <property type="project" value="TreeGrafter"/>
</dbReference>
<dbReference type="InterPro" id="IPR036514">
    <property type="entry name" value="SGNH_hydro_sf"/>
</dbReference>
<protein>
    <submittedName>
        <fullName evidence="3">Lysophospholipase L1</fullName>
    </submittedName>
</protein>
<evidence type="ECO:0000313" key="3">
    <source>
        <dbReference type="EMBL" id="SEF17437.1"/>
    </source>
</evidence>
<evidence type="ECO:0000256" key="1">
    <source>
        <dbReference type="SAM" id="MobiDB-lite"/>
    </source>
</evidence>
<dbReference type="Gene3D" id="3.40.50.1110">
    <property type="entry name" value="SGNH hydrolase"/>
    <property type="match status" value="1"/>
</dbReference>
<dbReference type="Proteomes" id="UP000181980">
    <property type="component" value="Unassembled WGS sequence"/>
</dbReference>
<gene>
    <name evidence="3" type="ORF">SAMN04488561_5868</name>
</gene>
<dbReference type="SUPFAM" id="SSF52266">
    <property type="entry name" value="SGNH hydrolase"/>
    <property type="match status" value="1"/>
</dbReference>
<accession>A0A1H5PWQ3</accession>
<sequence length="330" mass="33642">MVSARTARRLAAAAAYGGGGLSLLGAAGYGLLRLQAKLARRTITGRPLGGPPDPDGRYGDGDDPPLSFVVAGDSAAAGYGVATAEETPGALLAAGLAEVAHRPVTLTTVAQVGAQTADLADQLDRAKAADPDVALIIVGGNDITHQVQLAESVRLLDDAVRRLRDAGCQVVVGTCPDLGTIRPIRPPLRWLARHASRQLAAAQTMAVVAAGGRTVSLGSILGPEFEAAPGELFSEDQFHPSSAGYAHAAAAVLPSLIGALGLWAPGDETPELGRGDSVLPVSLAAVAAADHAGTEVAAATLGGRARGPRGPWAQLRNRRRRPLPEAPERV</sequence>
<dbReference type="OrthoDB" id="9804395at2"/>
<evidence type="ECO:0000259" key="2">
    <source>
        <dbReference type="Pfam" id="PF13472"/>
    </source>
</evidence>
<dbReference type="InterPro" id="IPR013830">
    <property type="entry name" value="SGNH_hydro"/>
</dbReference>